<organism evidence="6 7">
    <name type="scientific">Vreelandella olivaria</name>
    <dbReference type="NCBI Taxonomy" id="390919"/>
    <lineage>
        <taxon>Bacteria</taxon>
        <taxon>Pseudomonadati</taxon>
        <taxon>Pseudomonadota</taxon>
        <taxon>Gammaproteobacteria</taxon>
        <taxon>Oceanospirillales</taxon>
        <taxon>Halomonadaceae</taxon>
        <taxon>Vreelandella</taxon>
    </lineage>
</organism>
<evidence type="ECO:0000313" key="7">
    <source>
        <dbReference type="Proteomes" id="UP000289555"/>
    </source>
</evidence>
<name>A0ABN5WYQ7_9GAMM</name>
<evidence type="ECO:0000313" key="6">
    <source>
        <dbReference type="EMBL" id="BBI50045.1"/>
    </source>
</evidence>
<evidence type="ECO:0000259" key="5">
    <source>
        <dbReference type="Pfam" id="PF00520"/>
    </source>
</evidence>
<keyword evidence="2" id="KW-0812">Transmembrane</keyword>
<gene>
    <name evidence="6" type="ORF">HORIV_24660</name>
</gene>
<dbReference type="InterPro" id="IPR005821">
    <property type="entry name" value="Ion_trans_dom"/>
</dbReference>
<keyword evidence="4" id="KW-0472">Membrane</keyword>
<accession>A0ABN5WYQ7</accession>
<evidence type="ECO:0000256" key="4">
    <source>
        <dbReference type="ARBA" id="ARBA00023136"/>
    </source>
</evidence>
<evidence type="ECO:0000256" key="2">
    <source>
        <dbReference type="ARBA" id="ARBA00022692"/>
    </source>
</evidence>
<proteinExistence type="predicted"/>
<evidence type="ECO:0000256" key="3">
    <source>
        <dbReference type="ARBA" id="ARBA00022989"/>
    </source>
</evidence>
<dbReference type="Pfam" id="PF00520">
    <property type="entry name" value="Ion_trans"/>
    <property type="match status" value="1"/>
</dbReference>
<protein>
    <recommendedName>
        <fullName evidence="5">Ion transport domain-containing protein</fullName>
    </recommendedName>
</protein>
<dbReference type="SUPFAM" id="SSF81324">
    <property type="entry name" value="Voltage-gated potassium channels"/>
    <property type="match status" value="1"/>
</dbReference>
<dbReference type="Proteomes" id="UP000289555">
    <property type="component" value="Chromosome"/>
</dbReference>
<keyword evidence="7" id="KW-1185">Reference proteome</keyword>
<evidence type="ECO:0000256" key="1">
    <source>
        <dbReference type="ARBA" id="ARBA00004141"/>
    </source>
</evidence>
<sequence>MAALSRYRGNDFFLIEILIRMAAERSLLDFFKKGWNVFDFLIVTASLIPMDDSEMVLLARLLRIFGCYAWSR</sequence>
<dbReference type="EMBL" id="AP019416">
    <property type="protein sequence ID" value="BBI50045.1"/>
    <property type="molecule type" value="Genomic_DNA"/>
</dbReference>
<keyword evidence="3" id="KW-1133">Transmembrane helix</keyword>
<feature type="domain" description="Ion transport" evidence="5">
    <location>
        <begin position="12"/>
        <end position="65"/>
    </location>
</feature>
<reference evidence="7" key="1">
    <citation type="journal article" date="2019" name="Microbiol. Resour. Announc.">
        <title>Complete Genome Sequence of Halomonas olivaria, a Moderately Halophilic Bacterium Isolated from Olive Processing Effluents, Obtained by Nanopore Sequencing.</title>
        <authorList>
            <person name="Nagata S."/>
            <person name="Ii K.M."/>
            <person name="Tsukimi T."/>
            <person name="Miura M.C."/>
            <person name="Galipon J."/>
            <person name="Arakawa K."/>
        </authorList>
    </citation>
    <scope>NUCLEOTIDE SEQUENCE [LARGE SCALE GENOMIC DNA]</scope>
    <source>
        <strain evidence="7">TYRC17</strain>
    </source>
</reference>
<dbReference type="InterPro" id="IPR027359">
    <property type="entry name" value="Volt_channel_dom_sf"/>
</dbReference>
<dbReference type="Gene3D" id="1.20.120.350">
    <property type="entry name" value="Voltage-gated potassium channels. Chain C"/>
    <property type="match status" value="1"/>
</dbReference>
<comment type="subcellular location">
    <subcellularLocation>
        <location evidence="1">Membrane</location>
        <topology evidence="1">Multi-pass membrane protein</topology>
    </subcellularLocation>
</comment>